<dbReference type="Proteomes" id="UP000887565">
    <property type="component" value="Unplaced"/>
</dbReference>
<dbReference type="WBParaSite" id="nRc.2.0.1.t29527-RA">
    <property type="protein sequence ID" value="nRc.2.0.1.t29527-RA"/>
    <property type="gene ID" value="nRc.2.0.1.g29527"/>
</dbReference>
<organism evidence="1 2">
    <name type="scientific">Romanomermis culicivorax</name>
    <name type="common">Nematode worm</name>
    <dbReference type="NCBI Taxonomy" id="13658"/>
    <lineage>
        <taxon>Eukaryota</taxon>
        <taxon>Metazoa</taxon>
        <taxon>Ecdysozoa</taxon>
        <taxon>Nematoda</taxon>
        <taxon>Enoplea</taxon>
        <taxon>Dorylaimia</taxon>
        <taxon>Mermithida</taxon>
        <taxon>Mermithoidea</taxon>
        <taxon>Mermithidae</taxon>
        <taxon>Romanomermis</taxon>
    </lineage>
</organism>
<dbReference type="AlphaFoldDB" id="A0A915JUQ7"/>
<proteinExistence type="predicted"/>
<evidence type="ECO:0000313" key="2">
    <source>
        <dbReference type="WBParaSite" id="nRc.2.0.1.t29527-RA"/>
    </source>
</evidence>
<protein>
    <submittedName>
        <fullName evidence="2">Uncharacterized protein</fullName>
    </submittedName>
</protein>
<evidence type="ECO:0000313" key="1">
    <source>
        <dbReference type="Proteomes" id="UP000887565"/>
    </source>
</evidence>
<sequence length="153" mass="17240">MLKTMDEIRQTIKESGDPVNCIAAQQFCTSPLQDCMQVTVMDDQPMPEIKLCTCQAHWGRCLPMHKQLLFGPEALWTYVLHFTCWPHGGYFDSTAAAAAGRPQNAARPDQAIIYGRTGLIFPNGTLVTPKYRMRQGKRLPDGRAMNQDHKFVV</sequence>
<accession>A0A915JUQ7</accession>
<reference evidence="2" key="1">
    <citation type="submission" date="2022-11" db="UniProtKB">
        <authorList>
            <consortium name="WormBaseParasite"/>
        </authorList>
    </citation>
    <scope>IDENTIFICATION</scope>
</reference>
<keyword evidence="1" id="KW-1185">Reference proteome</keyword>
<name>A0A915JUQ7_ROMCU</name>